<dbReference type="Gene3D" id="3.40.850.10">
    <property type="entry name" value="Kinesin motor domain"/>
    <property type="match status" value="1"/>
</dbReference>
<dbReference type="PROSITE" id="PS50067">
    <property type="entry name" value="KINESIN_MOTOR_2"/>
    <property type="match status" value="1"/>
</dbReference>
<accession>A0A2I0WH73</accession>
<organism evidence="7 8">
    <name type="scientific">Dendrobium catenatum</name>
    <dbReference type="NCBI Taxonomy" id="906689"/>
    <lineage>
        <taxon>Eukaryota</taxon>
        <taxon>Viridiplantae</taxon>
        <taxon>Streptophyta</taxon>
        <taxon>Embryophyta</taxon>
        <taxon>Tracheophyta</taxon>
        <taxon>Spermatophyta</taxon>
        <taxon>Magnoliopsida</taxon>
        <taxon>Liliopsida</taxon>
        <taxon>Asparagales</taxon>
        <taxon>Orchidaceae</taxon>
        <taxon>Epidendroideae</taxon>
        <taxon>Malaxideae</taxon>
        <taxon>Dendrobiinae</taxon>
        <taxon>Dendrobium</taxon>
    </lineage>
</organism>
<protein>
    <submittedName>
        <fullName evidence="7">Kinesin-4</fullName>
    </submittedName>
</protein>
<dbReference type="GO" id="GO:0003777">
    <property type="term" value="F:microtubule motor activity"/>
    <property type="evidence" value="ECO:0007669"/>
    <property type="project" value="InterPro"/>
</dbReference>
<evidence type="ECO:0000313" key="7">
    <source>
        <dbReference type="EMBL" id="PKU75020.1"/>
    </source>
</evidence>
<dbReference type="GO" id="GO:0005874">
    <property type="term" value="C:microtubule"/>
    <property type="evidence" value="ECO:0007669"/>
    <property type="project" value="UniProtKB-KW"/>
</dbReference>
<evidence type="ECO:0000256" key="1">
    <source>
        <dbReference type="ARBA" id="ARBA00022701"/>
    </source>
</evidence>
<keyword evidence="8" id="KW-1185">Reference proteome</keyword>
<proteinExistence type="inferred from homology"/>
<sequence>MHSRCLGGQAKTLMLVHINPEINAFGETISTLKFAERVSSVELGAARVNKETGELRELKEEVSTLKSKLESKEMEVQKLKEYASLADSEMHNNRAISPSNSQNCNFILRNESIQRALSNPGVVEFSSSSSGNHRKPHFGMTILNKESLGKDLASRSPLSAGDSCMISRKIRSPSPPIRRSTSTDRASVIKTKTRTHTRPLQKLQFPEPISINKSTASVSRESTSDLYIHKFLQEQGTSRRVLHESEDQSRQALSIRKNKMESKFKHQREPQKSDTNYGVTAENIQFSETEMNCGLTDSFSGSAKVRKFQSVVARISERMESRVSVQLGEQFPRGKHENKPPNSLVQNGEEGISCNPKAELRRSRSLPRGKFMFS</sequence>
<feature type="region of interest" description="Disordered" evidence="5">
    <location>
        <begin position="329"/>
        <end position="374"/>
    </location>
</feature>
<dbReference type="InterPro" id="IPR001752">
    <property type="entry name" value="Kinesin_motor_dom"/>
</dbReference>
<dbReference type="EMBL" id="KZ502651">
    <property type="protein sequence ID" value="PKU75020.1"/>
    <property type="molecule type" value="Genomic_DNA"/>
</dbReference>
<evidence type="ECO:0000256" key="2">
    <source>
        <dbReference type="ARBA" id="ARBA00023175"/>
    </source>
</evidence>
<evidence type="ECO:0000256" key="3">
    <source>
        <dbReference type="PROSITE-ProRule" id="PRU00283"/>
    </source>
</evidence>
<dbReference type="SUPFAM" id="SSF52540">
    <property type="entry name" value="P-loop containing nucleoside triphosphate hydrolases"/>
    <property type="match status" value="1"/>
</dbReference>
<reference evidence="7 8" key="1">
    <citation type="journal article" date="2016" name="Sci. Rep.">
        <title>The Dendrobium catenatum Lindl. genome sequence provides insights into polysaccharide synthase, floral development and adaptive evolution.</title>
        <authorList>
            <person name="Zhang G.Q."/>
            <person name="Xu Q."/>
            <person name="Bian C."/>
            <person name="Tsai W.C."/>
            <person name="Yeh C.M."/>
            <person name="Liu K.W."/>
            <person name="Yoshida K."/>
            <person name="Zhang L.S."/>
            <person name="Chang S.B."/>
            <person name="Chen F."/>
            <person name="Shi Y."/>
            <person name="Su Y.Y."/>
            <person name="Zhang Y.Q."/>
            <person name="Chen L.J."/>
            <person name="Yin Y."/>
            <person name="Lin M."/>
            <person name="Huang H."/>
            <person name="Deng H."/>
            <person name="Wang Z.W."/>
            <person name="Zhu S.L."/>
            <person name="Zhao X."/>
            <person name="Deng C."/>
            <person name="Niu S.C."/>
            <person name="Huang J."/>
            <person name="Wang M."/>
            <person name="Liu G.H."/>
            <person name="Yang H.J."/>
            <person name="Xiao X.J."/>
            <person name="Hsiao Y.Y."/>
            <person name="Wu W.L."/>
            <person name="Chen Y.Y."/>
            <person name="Mitsuda N."/>
            <person name="Ohme-Takagi M."/>
            <person name="Luo Y.B."/>
            <person name="Van de Peer Y."/>
            <person name="Liu Z.J."/>
        </authorList>
    </citation>
    <scope>NUCLEOTIDE SEQUENCE [LARGE SCALE GENOMIC DNA]</scope>
    <source>
        <tissue evidence="7">The whole plant</tissue>
    </source>
</reference>
<dbReference type="InterPro" id="IPR036961">
    <property type="entry name" value="Kinesin_motor_dom_sf"/>
</dbReference>
<dbReference type="PANTHER" id="PTHR47972">
    <property type="entry name" value="KINESIN-LIKE PROTEIN KLP-3"/>
    <property type="match status" value="1"/>
</dbReference>
<evidence type="ECO:0000313" key="8">
    <source>
        <dbReference type="Proteomes" id="UP000233837"/>
    </source>
</evidence>
<dbReference type="GO" id="GO:0005524">
    <property type="term" value="F:ATP binding"/>
    <property type="evidence" value="ECO:0007669"/>
    <property type="project" value="InterPro"/>
</dbReference>
<keyword evidence="2" id="KW-0505">Motor protein</keyword>
<dbReference type="Proteomes" id="UP000233837">
    <property type="component" value="Unassembled WGS sequence"/>
</dbReference>
<dbReference type="PANTHER" id="PTHR47972:SF28">
    <property type="entry name" value="KINESIN-LIKE PROTEIN KLP-3"/>
    <property type="match status" value="1"/>
</dbReference>
<comment type="similarity">
    <text evidence="3">Belongs to the TRAFAC class myosin-kinesin ATPase superfamily. Kinesin family.</text>
</comment>
<keyword evidence="1" id="KW-0493">Microtubule</keyword>
<evidence type="ECO:0000256" key="5">
    <source>
        <dbReference type="SAM" id="MobiDB-lite"/>
    </source>
</evidence>
<dbReference type="AlphaFoldDB" id="A0A2I0WH73"/>
<gene>
    <name evidence="7" type="primary">ATK4</name>
    <name evidence="7" type="ORF">MA16_Dca019948</name>
</gene>
<dbReference type="GO" id="GO:0007018">
    <property type="term" value="P:microtubule-based movement"/>
    <property type="evidence" value="ECO:0007669"/>
    <property type="project" value="InterPro"/>
</dbReference>
<comment type="caution">
    <text evidence="3">Lacks conserved residue(s) required for the propagation of feature annotation.</text>
</comment>
<feature type="compositionally biased region" description="Basic and acidic residues" evidence="5">
    <location>
        <begin position="259"/>
        <end position="272"/>
    </location>
</feature>
<name>A0A2I0WH73_9ASPA</name>
<evidence type="ECO:0000256" key="4">
    <source>
        <dbReference type="SAM" id="Coils"/>
    </source>
</evidence>
<dbReference type="Pfam" id="PF00225">
    <property type="entry name" value="Kinesin"/>
    <property type="match status" value="1"/>
</dbReference>
<feature type="domain" description="Kinesin motor" evidence="6">
    <location>
        <begin position="1"/>
        <end position="41"/>
    </location>
</feature>
<reference evidence="7 8" key="2">
    <citation type="journal article" date="2017" name="Nature">
        <title>The Apostasia genome and the evolution of orchids.</title>
        <authorList>
            <person name="Zhang G.Q."/>
            <person name="Liu K.W."/>
            <person name="Li Z."/>
            <person name="Lohaus R."/>
            <person name="Hsiao Y.Y."/>
            <person name="Niu S.C."/>
            <person name="Wang J.Y."/>
            <person name="Lin Y.C."/>
            <person name="Xu Q."/>
            <person name="Chen L.J."/>
            <person name="Yoshida K."/>
            <person name="Fujiwara S."/>
            <person name="Wang Z.W."/>
            <person name="Zhang Y.Q."/>
            <person name="Mitsuda N."/>
            <person name="Wang M."/>
            <person name="Liu G.H."/>
            <person name="Pecoraro L."/>
            <person name="Huang H.X."/>
            <person name="Xiao X.J."/>
            <person name="Lin M."/>
            <person name="Wu X.Y."/>
            <person name="Wu W.L."/>
            <person name="Chen Y.Y."/>
            <person name="Chang S.B."/>
            <person name="Sakamoto S."/>
            <person name="Ohme-Takagi M."/>
            <person name="Yagi M."/>
            <person name="Zeng S.J."/>
            <person name="Shen C.Y."/>
            <person name="Yeh C.M."/>
            <person name="Luo Y.B."/>
            <person name="Tsai W.C."/>
            <person name="Van de Peer Y."/>
            <person name="Liu Z.J."/>
        </authorList>
    </citation>
    <scope>NUCLEOTIDE SEQUENCE [LARGE SCALE GENOMIC DNA]</scope>
    <source>
        <tissue evidence="7">The whole plant</tissue>
    </source>
</reference>
<evidence type="ECO:0000259" key="6">
    <source>
        <dbReference type="PROSITE" id="PS50067"/>
    </source>
</evidence>
<dbReference type="GO" id="GO:0008017">
    <property type="term" value="F:microtubule binding"/>
    <property type="evidence" value="ECO:0007669"/>
    <property type="project" value="InterPro"/>
</dbReference>
<feature type="region of interest" description="Disordered" evidence="5">
    <location>
        <begin position="259"/>
        <end position="278"/>
    </location>
</feature>
<dbReference type="InterPro" id="IPR027417">
    <property type="entry name" value="P-loop_NTPase"/>
</dbReference>
<dbReference type="InterPro" id="IPR027640">
    <property type="entry name" value="Kinesin-like_fam"/>
</dbReference>
<feature type="region of interest" description="Disordered" evidence="5">
    <location>
        <begin position="166"/>
        <end position="186"/>
    </location>
</feature>
<keyword evidence="4" id="KW-0175">Coiled coil</keyword>
<dbReference type="STRING" id="906689.A0A2I0WH73"/>
<feature type="coiled-coil region" evidence="4">
    <location>
        <begin position="48"/>
        <end position="82"/>
    </location>
</feature>